<evidence type="ECO:0000313" key="3">
    <source>
        <dbReference type="Proteomes" id="UP001589683"/>
    </source>
</evidence>
<reference evidence="2 3" key="1">
    <citation type="submission" date="2024-09" db="EMBL/GenBank/DDBJ databases">
        <authorList>
            <person name="Sun Q."/>
            <person name="Mori K."/>
        </authorList>
    </citation>
    <scope>NUCLEOTIDE SEQUENCE [LARGE SCALE GENOMIC DNA]</scope>
    <source>
        <strain evidence="2 3">CECT 8726</strain>
    </source>
</reference>
<keyword evidence="1" id="KW-0472">Membrane</keyword>
<feature type="transmembrane region" description="Helical" evidence="1">
    <location>
        <begin position="94"/>
        <end position="119"/>
    </location>
</feature>
<keyword evidence="1" id="KW-1133">Transmembrane helix</keyword>
<dbReference type="RefSeq" id="WP_213888811.1">
    <property type="nucleotide sequence ID" value="NZ_JAGFNU010000005.1"/>
</dbReference>
<comment type="caution">
    <text evidence="2">The sequence shown here is derived from an EMBL/GenBank/DDBJ whole genome shotgun (WGS) entry which is preliminary data.</text>
</comment>
<sequence length="123" mass="13774">MDIGSVQAKADEIYELMGERLTARGSNLVSRTQKAGRLLPRRIRKEALYLGEAAKQAENPKLMKILDYQRVNVAFRACLHYLKSINVAARRRELLLGILGSIGIAVFVISGLGIFVLTWRGYL</sequence>
<keyword evidence="3" id="KW-1185">Reference proteome</keyword>
<name>A0ABV5JES7_9RHOB</name>
<dbReference type="Proteomes" id="UP001589683">
    <property type="component" value="Unassembled WGS sequence"/>
</dbReference>
<keyword evidence="1" id="KW-0812">Transmembrane</keyword>
<dbReference type="EMBL" id="JBHMEA010000016">
    <property type="protein sequence ID" value="MFB9231391.1"/>
    <property type="molecule type" value="Genomic_DNA"/>
</dbReference>
<proteinExistence type="predicted"/>
<organism evidence="2 3">
    <name type="scientific">Pseudohalocynthiibacter aestuariivivens</name>
    <dbReference type="NCBI Taxonomy" id="1591409"/>
    <lineage>
        <taxon>Bacteria</taxon>
        <taxon>Pseudomonadati</taxon>
        <taxon>Pseudomonadota</taxon>
        <taxon>Alphaproteobacteria</taxon>
        <taxon>Rhodobacterales</taxon>
        <taxon>Paracoccaceae</taxon>
        <taxon>Pseudohalocynthiibacter</taxon>
    </lineage>
</organism>
<evidence type="ECO:0000313" key="2">
    <source>
        <dbReference type="EMBL" id="MFB9231391.1"/>
    </source>
</evidence>
<accession>A0ABV5JES7</accession>
<protein>
    <submittedName>
        <fullName evidence="2">Uncharacterized protein</fullName>
    </submittedName>
</protein>
<gene>
    <name evidence="2" type="ORF">ACFFUT_06270</name>
</gene>
<evidence type="ECO:0000256" key="1">
    <source>
        <dbReference type="SAM" id="Phobius"/>
    </source>
</evidence>